<dbReference type="EMBL" id="JACIEZ010000007">
    <property type="protein sequence ID" value="MBB4066123.1"/>
    <property type="molecule type" value="Genomic_DNA"/>
</dbReference>
<dbReference type="Proteomes" id="UP000528286">
    <property type="component" value="Unassembled WGS sequence"/>
</dbReference>
<accession>A0A7W6J915</accession>
<evidence type="ECO:0008006" key="4">
    <source>
        <dbReference type="Google" id="ProtNLM"/>
    </source>
</evidence>
<dbReference type="Pfam" id="PF07332">
    <property type="entry name" value="Phage_holin_3_6"/>
    <property type="match status" value="1"/>
</dbReference>
<keyword evidence="3" id="KW-1185">Reference proteome</keyword>
<reference evidence="2 3" key="1">
    <citation type="submission" date="2020-08" db="EMBL/GenBank/DDBJ databases">
        <title>Genomic Encyclopedia of Type Strains, Phase IV (KMG-IV): sequencing the most valuable type-strain genomes for metagenomic binning, comparative biology and taxonomic classification.</title>
        <authorList>
            <person name="Goeker M."/>
        </authorList>
    </citation>
    <scope>NUCLEOTIDE SEQUENCE [LARGE SCALE GENOMIC DNA]</scope>
    <source>
        <strain evidence="2 3">DSM 29853</strain>
    </source>
</reference>
<gene>
    <name evidence="2" type="ORF">GGR23_003336</name>
</gene>
<keyword evidence="1" id="KW-1133">Transmembrane helix</keyword>
<feature type="transmembrane region" description="Helical" evidence="1">
    <location>
        <begin position="48"/>
        <end position="77"/>
    </location>
</feature>
<evidence type="ECO:0000313" key="3">
    <source>
        <dbReference type="Proteomes" id="UP000528286"/>
    </source>
</evidence>
<dbReference type="AlphaFoldDB" id="A0A7W6J915"/>
<sequence length="138" mass="14265">MSSSDNRPLGELVSGLVGDLSSLFRKEIDLAKREASEKFTFAMGGVEMLVAGMVLAIGAIGVLLSALVSGLAAFLVAQGMSEPGANALAAVIVGVVVAGVAWMSMSRGLSILRGTDLSLDRTGRSLRRDAEVVKEKLS</sequence>
<proteinExistence type="predicted"/>
<organism evidence="2 3">
    <name type="scientific">Gellertiella hungarica</name>
    <dbReference type="NCBI Taxonomy" id="1572859"/>
    <lineage>
        <taxon>Bacteria</taxon>
        <taxon>Pseudomonadati</taxon>
        <taxon>Pseudomonadota</taxon>
        <taxon>Alphaproteobacteria</taxon>
        <taxon>Hyphomicrobiales</taxon>
        <taxon>Rhizobiaceae</taxon>
        <taxon>Gellertiella</taxon>
    </lineage>
</organism>
<name>A0A7W6J915_9HYPH</name>
<dbReference type="RefSeq" id="WP_183367406.1">
    <property type="nucleotide sequence ID" value="NZ_JACIEZ010000007.1"/>
</dbReference>
<comment type="caution">
    <text evidence="2">The sequence shown here is derived from an EMBL/GenBank/DDBJ whole genome shotgun (WGS) entry which is preliminary data.</text>
</comment>
<dbReference type="InterPro" id="IPR009937">
    <property type="entry name" value="Phage_holin_3_6"/>
</dbReference>
<evidence type="ECO:0000313" key="2">
    <source>
        <dbReference type="EMBL" id="MBB4066123.1"/>
    </source>
</evidence>
<protein>
    <recommendedName>
        <fullName evidence="4">Nutrient deprivation-induced protein</fullName>
    </recommendedName>
</protein>
<feature type="transmembrane region" description="Helical" evidence="1">
    <location>
        <begin position="83"/>
        <end position="103"/>
    </location>
</feature>
<keyword evidence="1" id="KW-0812">Transmembrane</keyword>
<evidence type="ECO:0000256" key="1">
    <source>
        <dbReference type="SAM" id="Phobius"/>
    </source>
</evidence>
<keyword evidence="1" id="KW-0472">Membrane</keyword>